<keyword evidence="1" id="KW-0862">Zinc</keyword>
<dbReference type="Proteomes" id="UP000507470">
    <property type="component" value="Unassembled WGS sequence"/>
</dbReference>
<sequence>MSLGSGSIIDSELDKLQIQKCENVTKVLGIYVGKDKELCELLNWKNKIKKIKTILFFWNKRDLTLPGRATVLTSFIMSRLYYTVTVCPLPEKVKNEIRLIVIKFLWQNKSHLVKYQSVVGTKLEGGLNIPDIFLKMQAFRLKFRKKYLDPECRSILEGAFDYFITKIDNMDLKQDIVYTHLNSKQIKHLPLYYQEMINAYYKIKSNFKIDFQVQHVYNNPLFCNPNITCNGKMLLFEKFIQTGLIRIKDICYDFMPGFFTSNSIDEIIKQKFPDEKTEQIKTAFEKIIRCIPEERKELLKSENPLNVEITPIVKICLDNDREIHLRKQTVTVNVVNTNLIKPESVIDKIERCGTGSVLACVPKFGTSYEVVIQERRFVGEISGDHLSLQGKTCPVNELISVFKIVSIINLSMYVTDKEIIDRFGKMGVEIVSDIKKRKMHSRLTIYDGTRVFKAKLPPTLASIPYSMKFSVNGRETAYYRVIHNNQVKVCSSCFSPTHLYKDCPDFKCFECGLQGHIVKNCPEYKCKACSRLNSE</sequence>
<keyword evidence="1" id="KW-0863">Zinc-finger</keyword>
<dbReference type="SUPFAM" id="SSF57756">
    <property type="entry name" value="Retrovirus zinc finger-like domains"/>
    <property type="match status" value="1"/>
</dbReference>
<feature type="domain" description="CCHC-type" evidence="2">
    <location>
        <begin position="507"/>
        <end position="523"/>
    </location>
</feature>
<name>A0A6J8E755_MYTCO</name>
<dbReference type="GO" id="GO:0003676">
    <property type="term" value="F:nucleic acid binding"/>
    <property type="evidence" value="ECO:0007669"/>
    <property type="project" value="InterPro"/>
</dbReference>
<evidence type="ECO:0000256" key="1">
    <source>
        <dbReference type="PROSITE-ProRule" id="PRU00047"/>
    </source>
</evidence>
<evidence type="ECO:0000259" key="2">
    <source>
        <dbReference type="PROSITE" id="PS50158"/>
    </source>
</evidence>
<keyword evidence="1" id="KW-0479">Metal-binding</keyword>
<dbReference type="Gene3D" id="4.10.60.10">
    <property type="entry name" value="Zinc finger, CCHC-type"/>
    <property type="match status" value="1"/>
</dbReference>
<keyword evidence="4" id="KW-1185">Reference proteome</keyword>
<dbReference type="InterPro" id="IPR001878">
    <property type="entry name" value="Znf_CCHC"/>
</dbReference>
<evidence type="ECO:0000313" key="4">
    <source>
        <dbReference type="Proteomes" id="UP000507470"/>
    </source>
</evidence>
<dbReference type="InterPro" id="IPR036875">
    <property type="entry name" value="Znf_CCHC_sf"/>
</dbReference>
<dbReference type="EMBL" id="CACVKT020008431">
    <property type="protein sequence ID" value="CAC5415422.1"/>
    <property type="molecule type" value="Genomic_DNA"/>
</dbReference>
<accession>A0A6J8E755</accession>
<evidence type="ECO:0000313" key="3">
    <source>
        <dbReference type="EMBL" id="CAC5415422.1"/>
    </source>
</evidence>
<dbReference type="SMART" id="SM00343">
    <property type="entry name" value="ZnF_C2HC"/>
    <property type="match status" value="2"/>
</dbReference>
<dbReference type="OrthoDB" id="5985917at2759"/>
<gene>
    <name evidence="3" type="ORF">MCOR_48119</name>
</gene>
<dbReference type="GO" id="GO:0008270">
    <property type="term" value="F:zinc ion binding"/>
    <property type="evidence" value="ECO:0007669"/>
    <property type="project" value="UniProtKB-KW"/>
</dbReference>
<protein>
    <recommendedName>
        <fullName evidence="2">CCHC-type domain-containing protein</fullName>
    </recommendedName>
</protein>
<dbReference type="AlphaFoldDB" id="A0A6J8E755"/>
<organism evidence="3 4">
    <name type="scientific">Mytilus coruscus</name>
    <name type="common">Sea mussel</name>
    <dbReference type="NCBI Taxonomy" id="42192"/>
    <lineage>
        <taxon>Eukaryota</taxon>
        <taxon>Metazoa</taxon>
        <taxon>Spiralia</taxon>
        <taxon>Lophotrochozoa</taxon>
        <taxon>Mollusca</taxon>
        <taxon>Bivalvia</taxon>
        <taxon>Autobranchia</taxon>
        <taxon>Pteriomorphia</taxon>
        <taxon>Mytilida</taxon>
        <taxon>Mytiloidea</taxon>
        <taxon>Mytilidae</taxon>
        <taxon>Mytilinae</taxon>
        <taxon>Mytilus</taxon>
    </lineage>
</organism>
<dbReference type="PROSITE" id="PS50158">
    <property type="entry name" value="ZF_CCHC"/>
    <property type="match status" value="1"/>
</dbReference>
<reference evidence="3 4" key="1">
    <citation type="submission" date="2020-06" db="EMBL/GenBank/DDBJ databases">
        <authorList>
            <person name="Li R."/>
            <person name="Bekaert M."/>
        </authorList>
    </citation>
    <scope>NUCLEOTIDE SEQUENCE [LARGE SCALE GENOMIC DNA]</scope>
    <source>
        <strain evidence="4">wild</strain>
    </source>
</reference>
<proteinExistence type="predicted"/>